<dbReference type="GO" id="GO:0071949">
    <property type="term" value="F:FAD binding"/>
    <property type="evidence" value="ECO:0007669"/>
    <property type="project" value="InterPro"/>
</dbReference>
<comment type="caution">
    <text evidence="3">The sequence shown here is derived from an EMBL/GenBank/DDBJ whole genome shotgun (WGS) entry which is preliminary data.</text>
</comment>
<evidence type="ECO:0000313" key="3">
    <source>
        <dbReference type="EMBL" id="GAH89565.1"/>
    </source>
</evidence>
<dbReference type="GO" id="GO:0004458">
    <property type="term" value="F:D-lactate dehydrogenase (cytochrome) activity"/>
    <property type="evidence" value="ECO:0007669"/>
    <property type="project" value="TreeGrafter"/>
</dbReference>
<sequence length="111" mass="12627">MNNFEKKHRDYLENNFNGRVTFNRVERKLYGHDIATIPSLVKPLLGNTIPDAVVQPESENELIELSKWANENKIPITPRGKATSGYGGVLPVRQGLVIDFHRMDNIIKINT</sequence>
<dbReference type="GO" id="GO:1903457">
    <property type="term" value="P:lactate catabolic process"/>
    <property type="evidence" value="ECO:0007669"/>
    <property type="project" value="TreeGrafter"/>
</dbReference>
<feature type="non-terminal residue" evidence="3">
    <location>
        <position position="111"/>
    </location>
</feature>
<comment type="similarity">
    <text evidence="1">Belongs to the FAD-binding oxidoreductase/transferase type 4 family.</text>
</comment>
<dbReference type="SUPFAM" id="SSF56176">
    <property type="entry name" value="FAD-binding/transporter-associated domain-like"/>
    <property type="match status" value="1"/>
</dbReference>
<dbReference type="Pfam" id="PF01565">
    <property type="entry name" value="FAD_binding_4"/>
    <property type="match status" value="1"/>
</dbReference>
<dbReference type="InterPro" id="IPR006094">
    <property type="entry name" value="Oxid_FAD_bind_N"/>
</dbReference>
<name>X1K7G2_9ZZZZ</name>
<accession>X1K7G2</accession>
<dbReference type="GO" id="GO:0008720">
    <property type="term" value="F:D-lactate dehydrogenase (NAD+) activity"/>
    <property type="evidence" value="ECO:0007669"/>
    <property type="project" value="TreeGrafter"/>
</dbReference>
<evidence type="ECO:0000256" key="1">
    <source>
        <dbReference type="ARBA" id="ARBA00008000"/>
    </source>
</evidence>
<dbReference type="AlphaFoldDB" id="X1K7G2"/>
<dbReference type="Gene3D" id="3.30.465.10">
    <property type="match status" value="1"/>
</dbReference>
<dbReference type="PANTHER" id="PTHR11748:SF111">
    <property type="entry name" value="D-LACTATE DEHYDROGENASE, MITOCHONDRIAL-RELATED"/>
    <property type="match status" value="1"/>
</dbReference>
<dbReference type="InterPro" id="IPR036318">
    <property type="entry name" value="FAD-bd_PCMH-like_sf"/>
</dbReference>
<organism evidence="3">
    <name type="scientific">marine sediment metagenome</name>
    <dbReference type="NCBI Taxonomy" id="412755"/>
    <lineage>
        <taxon>unclassified sequences</taxon>
        <taxon>metagenomes</taxon>
        <taxon>ecological metagenomes</taxon>
    </lineage>
</organism>
<protein>
    <recommendedName>
        <fullName evidence="2">FAD-binding PCMH-type domain-containing protein</fullName>
    </recommendedName>
</protein>
<evidence type="ECO:0000259" key="2">
    <source>
        <dbReference type="PROSITE" id="PS51387"/>
    </source>
</evidence>
<feature type="domain" description="FAD-binding PCMH-type" evidence="2">
    <location>
        <begin position="46"/>
        <end position="111"/>
    </location>
</feature>
<dbReference type="InterPro" id="IPR016166">
    <property type="entry name" value="FAD-bd_PCMH"/>
</dbReference>
<gene>
    <name evidence="3" type="ORF">S03H2_58728</name>
</gene>
<dbReference type="PROSITE" id="PS51387">
    <property type="entry name" value="FAD_PCMH"/>
    <property type="match status" value="1"/>
</dbReference>
<dbReference type="PANTHER" id="PTHR11748">
    <property type="entry name" value="D-LACTATE DEHYDROGENASE"/>
    <property type="match status" value="1"/>
</dbReference>
<dbReference type="EMBL" id="BARU01037728">
    <property type="protein sequence ID" value="GAH89565.1"/>
    <property type="molecule type" value="Genomic_DNA"/>
</dbReference>
<proteinExistence type="inferred from homology"/>
<dbReference type="InterPro" id="IPR016169">
    <property type="entry name" value="FAD-bd_PCMH_sub2"/>
</dbReference>
<reference evidence="3" key="1">
    <citation type="journal article" date="2014" name="Front. Microbiol.">
        <title>High frequency of phylogenetically diverse reductive dehalogenase-homologous genes in deep subseafloor sedimentary metagenomes.</title>
        <authorList>
            <person name="Kawai M."/>
            <person name="Futagami T."/>
            <person name="Toyoda A."/>
            <person name="Takaki Y."/>
            <person name="Nishi S."/>
            <person name="Hori S."/>
            <person name="Arai W."/>
            <person name="Tsubouchi T."/>
            <person name="Morono Y."/>
            <person name="Uchiyama I."/>
            <person name="Ito T."/>
            <person name="Fujiyama A."/>
            <person name="Inagaki F."/>
            <person name="Takami H."/>
        </authorList>
    </citation>
    <scope>NUCLEOTIDE SEQUENCE</scope>
    <source>
        <strain evidence="3">Expedition CK06-06</strain>
    </source>
</reference>